<dbReference type="Pfam" id="PF01979">
    <property type="entry name" value="Amidohydro_1"/>
    <property type="match status" value="1"/>
</dbReference>
<feature type="binding site" evidence="7">
    <location>
        <position position="139"/>
    </location>
    <ligand>
        <name>substrate</name>
    </ligand>
</feature>
<dbReference type="RefSeq" id="WP_119910607.1">
    <property type="nucleotide sequence ID" value="NZ_QZCH01000011.1"/>
</dbReference>
<dbReference type="Gene3D" id="3.20.20.140">
    <property type="entry name" value="Metal-dependent hydrolases"/>
    <property type="match status" value="1"/>
</dbReference>
<feature type="binding site" evidence="7">
    <location>
        <position position="224"/>
    </location>
    <ligand>
        <name>substrate</name>
    </ligand>
</feature>
<dbReference type="EMBL" id="QZCH01000011">
    <property type="protein sequence ID" value="RJG47723.1"/>
    <property type="molecule type" value="Genomic_DNA"/>
</dbReference>
<dbReference type="OrthoDB" id="9776488at2"/>
<dbReference type="GO" id="GO:0046872">
    <property type="term" value="F:metal ion binding"/>
    <property type="evidence" value="ECO:0007669"/>
    <property type="project" value="UniProtKB-KW"/>
</dbReference>
<dbReference type="NCBIfam" id="NF008371">
    <property type="entry name" value="PRK11170.1"/>
    <property type="match status" value="1"/>
</dbReference>
<dbReference type="NCBIfam" id="TIGR00221">
    <property type="entry name" value="nagA"/>
    <property type="match status" value="1"/>
</dbReference>
<evidence type="ECO:0000313" key="11">
    <source>
        <dbReference type="Proteomes" id="UP000283255"/>
    </source>
</evidence>
<feature type="binding site" evidence="8">
    <location>
        <position position="192"/>
    </location>
    <ligand>
        <name>Zn(2+)</name>
        <dbReference type="ChEBI" id="CHEBI:29105"/>
    </ligand>
</feature>
<dbReference type="InterPro" id="IPR011059">
    <property type="entry name" value="Metal-dep_hydrolase_composite"/>
</dbReference>
<dbReference type="InterPro" id="IPR003764">
    <property type="entry name" value="GlcNAc_6-P_deAcase"/>
</dbReference>
<evidence type="ECO:0000256" key="8">
    <source>
        <dbReference type="PIRSR" id="PIRSR038994-3"/>
    </source>
</evidence>
<organism evidence="10 11">
    <name type="scientific">Motilimonas pumila</name>
    <dbReference type="NCBI Taxonomy" id="2303987"/>
    <lineage>
        <taxon>Bacteria</taxon>
        <taxon>Pseudomonadati</taxon>
        <taxon>Pseudomonadota</taxon>
        <taxon>Gammaproteobacteria</taxon>
        <taxon>Alteromonadales</taxon>
        <taxon>Alteromonadales genera incertae sedis</taxon>
        <taxon>Motilimonas</taxon>
    </lineage>
</organism>
<dbReference type="FunFam" id="3.20.20.140:FF:000004">
    <property type="entry name" value="N-acetylglucosamine-6-phosphate deacetylase"/>
    <property type="match status" value="1"/>
</dbReference>
<feature type="binding site" evidence="7">
    <location>
        <begin position="303"/>
        <end position="305"/>
    </location>
    <ligand>
        <name>substrate</name>
    </ligand>
</feature>
<feature type="domain" description="Amidohydrolase-related" evidence="9">
    <location>
        <begin position="51"/>
        <end position="373"/>
    </location>
</feature>
<evidence type="ECO:0000256" key="7">
    <source>
        <dbReference type="PIRSR" id="PIRSR038994-2"/>
    </source>
</evidence>
<dbReference type="InterPro" id="IPR032466">
    <property type="entry name" value="Metal_Hydrolase"/>
</dbReference>
<evidence type="ECO:0000256" key="6">
    <source>
        <dbReference type="PIRSR" id="PIRSR038994-1"/>
    </source>
</evidence>
<reference evidence="10 11" key="2">
    <citation type="submission" date="2019-01" db="EMBL/GenBank/DDBJ databases">
        <title>Motilimonas pumilus sp. nov., isolated from the gut of sea cucumber (Apostichopus japonicus).</title>
        <authorList>
            <person name="Wang F.-Q."/>
            <person name="Ren L.-H."/>
            <person name="Lin Y.-W."/>
            <person name="Sun G.-H."/>
            <person name="Du Z.-J."/>
            <person name="Zhao J.-X."/>
            <person name="Liu X.-J."/>
            <person name="Liu L.-J."/>
        </authorList>
    </citation>
    <scope>NUCLEOTIDE SEQUENCE [LARGE SCALE GENOMIC DNA]</scope>
    <source>
        <strain evidence="10 11">PLHSC7-2</strain>
    </source>
</reference>
<evidence type="ECO:0000259" key="9">
    <source>
        <dbReference type="Pfam" id="PF01979"/>
    </source>
</evidence>
<dbReference type="CDD" id="cd00854">
    <property type="entry name" value="NagA"/>
    <property type="match status" value="1"/>
</dbReference>
<feature type="binding site" evidence="7">
    <location>
        <begin position="216"/>
        <end position="217"/>
    </location>
    <ligand>
        <name>substrate</name>
    </ligand>
</feature>
<gene>
    <name evidence="10" type="ORF">D1Z90_09985</name>
</gene>
<dbReference type="PANTHER" id="PTHR11113">
    <property type="entry name" value="N-ACETYLGLUCOSAMINE-6-PHOSPHATE DEACETYLASE"/>
    <property type="match status" value="1"/>
</dbReference>
<name>A0A418YEZ2_9GAMM</name>
<evidence type="ECO:0000256" key="5">
    <source>
        <dbReference type="PIRNR" id="PIRNR038994"/>
    </source>
</evidence>
<dbReference type="EC" id="3.5.1.25" evidence="5"/>
<comment type="similarity">
    <text evidence="1 5">Belongs to the metallo-dependent hydrolases superfamily. NagA family.</text>
</comment>
<dbReference type="SUPFAM" id="SSF51338">
    <property type="entry name" value="Composite domain of metallo-dependent hydrolases"/>
    <property type="match status" value="1"/>
</dbReference>
<feature type="binding site" evidence="8">
    <location>
        <position position="128"/>
    </location>
    <ligand>
        <name>Zn(2+)</name>
        <dbReference type="ChEBI" id="CHEBI:29105"/>
    </ligand>
</feature>
<dbReference type="AlphaFoldDB" id="A0A418YEZ2"/>
<evidence type="ECO:0000256" key="3">
    <source>
        <dbReference type="ARBA" id="ARBA00022801"/>
    </source>
</evidence>
<comment type="catalytic activity">
    <reaction evidence="5">
        <text>N-acetyl-D-glucosamine 6-phosphate + H2O = D-glucosamine 6-phosphate + acetate</text>
        <dbReference type="Rhea" id="RHEA:22936"/>
        <dbReference type="ChEBI" id="CHEBI:15377"/>
        <dbReference type="ChEBI" id="CHEBI:30089"/>
        <dbReference type="ChEBI" id="CHEBI:57513"/>
        <dbReference type="ChEBI" id="CHEBI:58725"/>
        <dbReference type="EC" id="3.5.1.25"/>
    </reaction>
</comment>
<feature type="binding site" evidence="8">
    <location>
        <position position="213"/>
    </location>
    <ligand>
        <name>Zn(2+)</name>
        <dbReference type="ChEBI" id="CHEBI:29105"/>
    </ligand>
</feature>
<keyword evidence="2 8" id="KW-0479">Metal-binding</keyword>
<dbReference type="GO" id="GO:0008448">
    <property type="term" value="F:N-acetylglucosamine-6-phosphate deacetylase activity"/>
    <property type="evidence" value="ECO:0007669"/>
    <property type="project" value="UniProtKB-UniRule"/>
</dbReference>
<proteinExistence type="inferred from homology"/>
<evidence type="ECO:0000256" key="4">
    <source>
        <dbReference type="ARBA" id="ARBA00023277"/>
    </source>
</evidence>
<accession>A0A418YEZ2</accession>
<sequence length="378" mass="40108">MYALTNCTIYTTEAVLTEHAVLVDGDAIHSIVAAGDLPAGIDTVDLKGANLAPGFIDLQLNGCGGVMFNDDVSVKTLQIMQQANLKSGCTSYLPTLITSSDEDMKAALKVGREYMDATPNEVLGLHLEGPYLSLEKKGIHRPEFIREPSQDMIDLICENADIVAKVTLAPENTPLAVIKQLTAAGVLVSLGHTNATYEQAQAAIDAGARFATHLFNAMSPMTGREPGVLGAIYDNDDVYTGIIVDGFHVAYPNVRISKKIKGEKLVLVSDATAPAGANIDQFDFVGTTVYYKDGKCFGADGTLGGSAVTMMESVENTVKHVGIELDEAIRMATLYAAKAIKADDKLGAIAPGKVANLAIFDADYQVTGTVVNGIYKQK</sequence>
<feature type="active site" description="Proton donor/acceptor" evidence="6">
    <location>
        <position position="270"/>
    </location>
</feature>
<reference evidence="10 11" key="1">
    <citation type="submission" date="2018-09" db="EMBL/GenBank/DDBJ databases">
        <authorList>
            <person name="Wang F."/>
        </authorList>
    </citation>
    <scope>NUCLEOTIDE SEQUENCE [LARGE SCALE GENOMIC DNA]</scope>
    <source>
        <strain evidence="10 11">PLHSC7-2</strain>
    </source>
</reference>
<protein>
    <recommendedName>
        <fullName evidence="5">N-acetylgalactosamine-6-phosphate deacetylase</fullName>
        <ecNumber evidence="5">3.5.1.25</ecNumber>
    </recommendedName>
    <alternativeName>
        <fullName evidence="5">N-acetylglucosamine-6-phosphate deacetylase</fullName>
    </alternativeName>
</protein>
<evidence type="ECO:0000313" key="10">
    <source>
        <dbReference type="EMBL" id="RJG47723.1"/>
    </source>
</evidence>
<keyword evidence="4 5" id="KW-0119">Carbohydrate metabolism</keyword>
<dbReference type="GO" id="GO:0006046">
    <property type="term" value="P:N-acetylglucosamine catabolic process"/>
    <property type="evidence" value="ECO:0007669"/>
    <property type="project" value="TreeGrafter"/>
</dbReference>
<keyword evidence="11" id="KW-1185">Reference proteome</keyword>
<evidence type="ECO:0000256" key="1">
    <source>
        <dbReference type="ARBA" id="ARBA00010716"/>
    </source>
</evidence>
<evidence type="ECO:0000256" key="2">
    <source>
        <dbReference type="ARBA" id="ARBA00022723"/>
    </source>
</evidence>
<dbReference type="Proteomes" id="UP000283255">
    <property type="component" value="Unassembled WGS sequence"/>
</dbReference>
<dbReference type="PIRSF" id="PIRSF038994">
    <property type="entry name" value="NagA"/>
    <property type="match status" value="1"/>
</dbReference>
<dbReference type="Gene3D" id="2.30.40.10">
    <property type="entry name" value="Urease, subunit C, domain 1"/>
    <property type="match status" value="1"/>
</dbReference>
<dbReference type="InterPro" id="IPR006680">
    <property type="entry name" value="Amidohydro-rel"/>
</dbReference>
<dbReference type="SUPFAM" id="SSF51556">
    <property type="entry name" value="Metallo-dependent hydrolases"/>
    <property type="match status" value="1"/>
</dbReference>
<keyword evidence="3 5" id="KW-0378">Hydrolase</keyword>
<comment type="cofactor">
    <cofactor evidence="8">
        <name>a divalent metal cation</name>
        <dbReference type="ChEBI" id="CHEBI:60240"/>
    </cofactor>
    <text evidence="8">Binds 1 divalent metal cation per subunit.</text>
</comment>
<dbReference type="PANTHER" id="PTHR11113:SF14">
    <property type="entry name" value="N-ACETYLGLUCOSAMINE-6-PHOSPHATE DEACETYLASE"/>
    <property type="match status" value="1"/>
</dbReference>
<comment type="caution">
    <text evidence="10">The sequence shown here is derived from an EMBL/GenBank/DDBJ whole genome shotgun (WGS) entry which is preliminary data.</text>
</comment>
<feature type="binding site" evidence="7">
    <location>
        <position position="248"/>
    </location>
    <ligand>
        <name>substrate</name>
    </ligand>
</feature>